<dbReference type="GO" id="GO:0016787">
    <property type="term" value="F:hydrolase activity"/>
    <property type="evidence" value="ECO:0007669"/>
    <property type="project" value="UniProtKB-KW"/>
</dbReference>
<dbReference type="GO" id="GO:0004518">
    <property type="term" value="F:nuclease activity"/>
    <property type="evidence" value="ECO:0007669"/>
    <property type="project" value="UniProtKB-KW"/>
</dbReference>
<dbReference type="InterPro" id="IPR043502">
    <property type="entry name" value="DNA/RNA_pol_sf"/>
</dbReference>
<reference evidence="5" key="1">
    <citation type="submission" date="2020-04" db="EMBL/GenBank/DDBJ databases">
        <authorList>
            <person name="Chiriac C."/>
            <person name="Salcher M."/>
            <person name="Ghai R."/>
            <person name="Kavagutti S V."/>
        </authorList>
    </citation>
    <scope>NUCLEOTIDE SEQUENCE</scope>
</reference>
<keyword evidence="4" id="KW-0808">Transferase</keyword>
<accession>A0A6J5M511</accession>
<dbReference type="SUPFAM" id="SSF56672">
    <property type="entry name" value="DNA/RNA polymerases"/>
    <property type="match status" value="1"/>
</dbReference>
<keyword evidence="3" id="KW-0378">Hydrolase</keyword>
<evidence type="ECO:0000256" key="1">
    <source>
        <dbReference type="ARBA" id="ARBA00012417"/>
    </source>
</evidence>
<protein>
    <recommendedName>
        <fullName evidence="1">DNA-directed DNA polymerase</fullName>
        <ecNumber evidence="1">2.7.7.7</ecNumber>
    </recommendedName>
</protein>
<dbReference type="Gene3D" id="3.40.1820.10">
    <property type="entry name" value="DnaQ-like 3'-5' exonuclease"/>
    <property type="match status" value="1"/>
</dbReference>
<dbReference type="Gene3D" id="1.20.1280.300">
    <property type="match status" value="1"/>
</dbReference>
<evidence type="ECO:0000256" key="3">
    <source>
        <dbReference type="ARBA" id="ARBA00022801"/>
    </source>
</evidence>
<keyword evidence="4" id="KW-0548">Nucleotidyltransferase</keyword>
<proteinExistence type="predicted"/>
<evidence type="ECO:0000256" key="2">
    <source>
        <dbReference type="ARBA" id="ARBA00022722"/>
    </source>
</evidence>
<dbReference type="InterPro" id="IPR023211">
    <property type="entry name" value="DNA_pol_palm_dom_sf"/>
</dbReference>
<evidence type="ECO:0000256" key="4">
    <source>
        <dbReference type="ARBA" id="ARBA00022932"/>
    </source>
</evidence>
<gene>
    <name evidence="5" type="ORF">UFOVP410_50</name>
</gene>
<dbReference type="Pfam" id="PF20286">
    <property type="entry name" value="divDNApol"/>
    <property type="match status" value="1"/>
</dbReference>
<dbReference type="InterPro" id="IPR046908">
    <property type="entry name" value="divDNApol"/>
</dbReference>
<dbReference type="InterPro" id="IPR017964">
    <property type="entry name" value="DNA-dir_DNA_pol_B_CS"/>
</dbReference>
<keyword evidence="4" id="KW-0239">DNA-directed DNA polymerase</keyword>
<organism evidence="5">
    <name type="scientific">uncultured Caudovirales phage</name>
    <dbReference type="NCBI Taxonomy" id="2100421"/>
    <lineage>
        <taxon>Viruses</taxon>
        <taxon>Duplodnaviria</taxon>
        <taxon>Heunggongvirae</taxon>
        <taxon>Uroviricota</taxon>
        <taxon>Caudoviricetes</taxon>
        <taxon>Peduoviridae</taxon>
        <taxon>Maltschvirus</taxon>
        <taxon>Maltschvirus maltsch</taxon>
    </lineage>
</organism>
<dbReference type="Gene3D" id="1.10.287.690">
    <property type="entry name" value="Helix hairpin bin"/>
    <property type="match status" value="1"/>
</dbReference>
<sequence length="368" mass="42847">MIDLTKLSDLELKAYAKKLSFDISKYHNFQLTKKIQLNSAYGAMGNQYFRFYDIRLAEAVTLSGQLVIQWIARDINKYLNNMLKSKDVDYVIAIDTDSIYLNLRDLVYTIYKDKLPDDKLKIVDLLDRFSEEKLQAIIDKSCTDLKTYLNARSQKMQMKRESIADKAIWTAKKRYILNVYDNEGVRFDSPKLKLQGIEAIKSSTPEVCRQKIKDAINVILTKSQKDLHKYIDDFKTEFKKLSPESVAFPRGCNGLSTYADSQTIYKKGTPIHVRGALVYNYLIKSKKLDKKYPCIQDGDKIKFLYMKEPNHIHENVITMSDSGLPVELNLHKYVDYELQFEKTFLDPLKIILDSIKWTTKKQISFDDL</sequence>
<keyword evidence="2" id="KW-0540">Nuclease</keyword>
<name>A0A6J5M511_9CAUD</name>
<dbReference type="GO" id="GO:0003887">
    <property type="term" value="F:DNA-directed DNA polymerase activity"/>
    <property type="evidence" value="ECO:0007669"/>
    <property type="project" value="UniProtKB-KW"/>
</dbReference>
<dbReference type="GO" id="GO:0003676">
    <property type="term" value="F:nucleic acid binding"/>
    <property type="evidence" value="ECO:0007669"/>
    <property type="project" value="InterPro"/>
</dbReference>
<dbReference type="Gene3D" id="3.90.1600.10">
    <property type="entry name" value="Palm domain of DNA polymerase"/>
    <property type="match status" value="1"/>
</dbReference>
<dbReference type="GO" id="GO:0000166">
    <property type="term" value="F:nucleotide binding"/>
    <property type="evidence" value="ECO:0007669"/>
    <property type="project" value="InterPro"/>
</dbReference>
<dbReference type="PROSITE" id="PS00116">
    <property type="entry name" value="DNA_POLYMERASE_B"/>
    <property type="match status" value="1"/>
</dbReference>
<evidence type="ECO:0000313" key="5">
    <source>
        <dbReference type="EMBL" id="CAB4141211.1"/>
    </source>
</evidence>
<dbReference type="EMBL" id="LR796388">
    <property type="protein sequence ID" value="CAB4141211.1"/>
    <property type="molecule type" value="Genomic_DNA"/>
</dbReference>
<dbReference type="EC" id="2.7.7.7" evidence="1"/>